<proteinExistence type="predicted"/>
<keyword evidence="2" id="KW-1185">Reference proteome</keyword>
<dbReference type="AlphaFoldDB" id="A0A9X9M123"/>
<evidence type="ECO:0000313" key="1">
    <source>
        <dbReference type="EMBL" id="VCX15668.1"/>
    </source>
</evidence>
<dbReference type="Proteomes" id="UP000269945">
    <property type="component" value="Unassembled WGS sequence"/>
</dbReference>
<dbReference type="EMBL" id="CYRY02035584">
    <property type="protein sequence ID" value="VCX15668.1"/>
    <property type="molecule type" value="Genomic_DNA"/>
</dbReference>
<reference evidence="1 2" key="1">
    <citation type="submission" date="2018-10" db="EMBL/GenBank/DDBJ databases">
        <authorList>
            <person name="Ekblom R."/>
            <person name="Jareborg N."/>
        </authorList>
    </citation>
    <scope>NUCLEOTIDE SEQUENCE [LARGE SCALE GENOMIC DNA]</scope>
    <source>
        <tissue evidence="1">Muscle</tissue>
    </source>
</reference>
<name>A0A9X9M123_GULGU</name>
<accession>A0A9X9M123</accession>
<gene>
    <name evidence="1" type="ORF">BN2614_LOCUS1</name>
</gene>
<sequence>MKLVINECTETAVSGQQNRTIQKSGNTRKQYHPI</sequence>
<organism evidence="1 2">
    <name type="scientific">Gulo gulo</name>
    <name type="common">Wolverine</name>
    <name type="synonym">Gluton</name>
    <dbReference type="NCBI Taxonomy" id="48420"/>
    <lineage>
        <taxon>Eukaryota</taxon>
        <taxon>Metazoa</taxon>
        <taxon>Chordata</taxon>
        <taxon>Craniata</taxon>
        <taxon>Vertebrata</taxon>
        <taxon>Euteleostomi</taxon>
        <taxon>Mammalia</taxon>
        <taxon>Eutheria</taxon>
        <taxon>Laurasiatheria</taxon>
        <taxon>Carnivora</taxon>
        <taxon>Caniformia</taxon>
        <taxon>Musteloidea</taxon>
        <taxon>Mustelidae</taxon>
        <taxon>Guloninae</taxon>
        <taxon>Gulo</taxon>
    </lineage>
</organism>
<protein>
    <submittedName>
        <fullName evidence="1">Uncharacterized protein</fullName>
    </submittedName>
</protein>
<evidence type="ECO:0000313" key="2">
    <source>
        <dbReference type="Proteomes" id="UP000269945"/>
    </source>
</evidence>
<comment type="caution">
    <text evidence="1">The sequence shown here is derived from an EMBL/GenBank/DDBJ whole genome shotgun (WGS) entry which is preliminary data.</text>
</comment>